<sequence length="290" mass="31122">MRMFIGTVCFTLTVAVFAAEIVPKDNPIYDYHRRLGIPKARKIQNLENNQVVQNKIVGGQVTDITETPYLAGVIVQILPIFTSVCGATLISSTRLLTAAHCQYDGVFTAQHFTVVLGSNTLFRGGLRIVTSNVVVHPEWNPSNLANDIAVIRVDTVTYSNTIRPISLPLGNEINDDFVGWEAVASGFGLTRTDGTIANNQPISSVTLPVISNIECDRVFSGFIRDTNICASGEGGRGTCNGDSGGPLAVRIGNRNVVIGLASFGSSRGCEAGLPSAFSRVSSYVNWIRSQ</sequence>
<protein>
    <submittedName>
        <fullName evidence="1">Uncharacterized protein</fullName>
    </submittedName>
</protein>
<evidence type="ECO:0000313" key="2">
    <source>
        <dbReference type="Proteomes" id="UP001231649"/>
    </source>
</evidence>
<proteinExistence type="predicted"/>
<gene>
    <name evidence="1" type="ORF">PYW08_011822</name>
</gene>
<reference evidence="1" key="1">
    <citation type="submission" date="2023-03" db="EMBL/GenBank/DDBJ databases">
        <title>Chromosome-level genomes of two armyworms, Mythimna separata and Mythimna loreyi, provide insights into the biosynthesis and reception of sex pheromones.</title>
        <authorList>
            <person name="Zhao H."/>
        </authorList>
    </citation>
    <scope>NUCLEOTIDE SEQUENCE</scope>
    <source>
        <strain evidence="1">BeijingLab</strain>
    </source>
</reference>
<dbReference type="EMBL" id="CM056779">
    <property type="protein sequence ID" value="KAJ8719647.1"/>
    <property type="molecule type" value="Genomic_DNA"/>
</dbReference>
<comment type="caution">
    <text evidence="1">The sequence shown here is derived from an EMBL/GenBank/DDBJ whole genome shotgun (WGS) entry which is preliminary data.</text>
</comment>
<evidence type="ECO:0000313" key="1">
    <source>
        <dbReference type="EMBL" id="KAJ8719647.1"/>
    </source>
</evidence>
<keyword evidence="2" id="KW-1185">Reference proteome</keyword>
<organism evidence="1 2">
    <name type="scientific">Mythimna loreyi</name>
    <dbReference type="NCBI Taxonomy" id="667449"/>
    <lineage>
        <taxon>Eukaryota</taxon>
        <taxon>Metazoa</taxon>
        <taxon>Ecdysozoa</taxon>
        <taxon>Arthropoda</taxon>
        <taxon>Hexapoda</taxon>
        <taxon>Insecta</taxon>
        <taxon>Pterygota</taxon>
        <taxon>Neoptera</taxon>
        <taxon>Endopterygota</taxon>
        <taxon>Lepidoptera</taxon>
        <taxon>Glossata</taxon>
        <taxon>Ditrysia</taxon>
        <taxon>Noctuoidea</taxon>
        <taxon>Noctuidae</taxon>
        <taxon>Noctuinae</taxon>
        <taxon>Hadenini</taxon>
        <taxon>Mythimna</taxon>
    </lineage>
</organism>
<dbReference type="Proteomes" id="UP001231649">
    <property type="component" value="Chromosome 3"/>
</dbReference>
<accession>A0ACC2QMM1</accession>
<name>A0ACC2QMM1_9NEOP</name>